<feature type="signal peptide" evidence="1">
    <location>
        <begin position="1"/>
        <end position="21"/>
    </location>
</feature>
<feature type="non-terminal residue" evidence="3">
    <location>
        <position position="1"/>
    </location>
</feature>
<dbReference type="InterPro" id="IPR012337">
    <property type="entry name" value="RNaseH-like_sf"/>
</dbReference>
<dbReference type="OrthoDB" id="3262464at2759"/>
<reference evidence="3 4" key="1">
    <citation type="submission" date="2014-06" db="EMBL/GenBank/DDBJ databases">
        <title>Evolutionary Origins and Diversification of the Mycorrhizal Mutualists.</title>
        <authorList>
            <consortium name="DOE Joint Genome Institute"/>
            <consortium name="Mycorrhizal Genomics Consortium"/>
            <person name="Kohler A."/>
            <person name="Kuo A."/>
            <person name="Nagy L.G."/>
            <person name="Floudas D."/>
            <person name="Copeland A."/>
            <person name="Barry K.W."/>
            <person name="Cichocki N."/>
            <person name="Veneault-Fourrey C."/>
            <person name="LaButti K."/>
            <person name="Lindquist E.A."/>
            <person name="Lipzen A."/>
            <person name="Lundell T."/>
            <person name="Morin E."/>
            <person name="Murat C."/>
            <person name="Riley R."/>
            <person name="Ohm R."/>
            <person name="Sun H."/>
            <person name="Tunlid A."/>
            <person name="Henrissat B."/>
            <person name="Grigoriev I.V."/>
            <person name="Hibbett D.S."/>
            <person name="Martin F."/>
        </authorList>
    </citation>
    <scope>NUCLEOTIDE SEQUENCE [LARGE SCALE GENOMIC DNA]</scope>
    <source>
        <strain evidence="3 4">FD-325 SS-3</strain>
    </source>
</reference>
<feature type="domain" description="HAT C-terminal dimerisation" evidence="2">
    <location>
        <begin position="2"/>
        <end position="54"/>
    </location>
</feature>
<protein>
    <recommendedName>
        <fullName evidence="2">HAT C-terminal dimerisation domain-containing protein</fullName>
    </recommendedName>
</protein>
<dbReference type="EMBL" id="KN832658">
    <property type="protein sequence ID" value="KII82784.1"/>
    <property type="molecule type" value="Genomic_DNA"/>
</dbReference>
<dbReference type="Pfam" id="PF05699">
    <property type="entry name" value="Dimer_Tnp_hAT"/>
    <property type="match status" value="1"/>
</dbReference>
<feature type="chain" id="PRO_5002203986" description="HAT C-terminal dimerisation domain-containing protein" evidence="1">
    <location>
        <begin position="22"/>
        <end position="76"/>
    </location>
</feature>
<accession>A0A0C9T0X9</accession>
<keyword evidence="1" id="KW-0732">Signal</keyword>
<keyword evidence="4" id="KW-1185">Reference proteome</keyword>
<proteinExistence type="predicted"/>
<dbReference type="HOGENOM" id="CLU_009123_15_1_1"/>
<organism evidence="3 4">
    <name type="scientific">Plicaturopsis crispa FD-325 SS-3</name>
    <dbReference type="NCBI Taxonomy" id="944288"/>
    <lineage>
        <taxon>Eukaryota</taxon>
        <taxon>Fungi</taxon>
        <taxon>Dikarya</taxon>
        <taxon>Basidiomycota</taxon>
        <taxon>Agaricomycotina</taxon>
        <taxon>Agaricomycetes</taxon>
        <taxon>Agaricomycetidae</taxon>
        <taxon>Amylocorticiales</taxon>
        <taxon>Amylocorticiaceae</taxon>
        <taxon>Plicatura</taxon>
        <taxon>Plicaturopsis crispa</taxon>
    </lineage>
</organism>
<dbReference type="AlphaFoldDB" id="A0A0C9T0X9"/>
<dbReference type="InterPro" id="IPR008906">
    <property type="entry name" value="HATC_C_dom"/>
</dbReference>
<dbReference type="GO" id="GO:0046983">
    <property type="term" value="F:protein dimerization activity"/>
    <property type="evidence" value="ECO:0007669"/>
    <property type="project" value="InterPro"/>
</dbReference>
<dbReference type="SUPFAM" id="SSF53098">
    <property type="entry name" value="Ribonuclease H-like"/>
    <property type="match status" value="1"/>
</dbReference>
<feature type="non-terminal residue" evidence="3">
    <location>
        <position position="76"/>
    </location>
</feature>
<sequence>KHKYPLMFRVALDILPVQASAVPCERVFSSSKDTCTARRTNLSPALLECLQVLKYFYKQERLDFTSSWISTEDDMT</sequence>
<evidence type="ECO:0000313" key="3">
    <source>
        <dbReference type="EMBL" id="KII82784.1"/>
    </source>
</evidence>
<name>A0A0C9T0X9_PLICR</name>
<dbReference type="Proteomes" id="UP000053263">
    <property type="component" value="Unassembled WGS sequence"/>
</dbReference>
<evidence type="ECO:0000256" key="1">
    <source>
        <dbReference type="SAM" id="SignalP"/>
    </source>
</evidence>
<evidence type="ECO:0000259" key="2">
    <source>
        <dbReference type="Pfam" id="PF05699"/>
    </source>
</evidence>
<gene>
    <name evidence="3" type="ORF">PLICRDRAFT_71130</name>
</gene>
<evidence type="ECO:0000313" key="4">
    <source>
        <dbReference type="Proteomes" id="UP000053263"/>
    </source>
</evidence>